<reference evidence="1" key="1">
    <citation type="submission" date="2021-11" db="EMBL/GenBank/DDBJ databases">
        <title>Fusarium solani-melongenae Genome sequencing and assembly.</title>
        <authorList>
            <person name="Xie S."/>
            <person name="Huang L."/>
            <person name="Zhang X."/>
        </authorList>
    </citation>
    <scope>NUCLEOTIDE SEQUENCE</scope>
    <source>
        <strain evidence="1">CRI 24-3</strain>
    </source>
</reference>
<accession>A0ACD3ZI26</accession>
<keyword evidence="2" id="KW-1185">Reference proteome</keyword>
<dbReference type="Proteomes" id="UP000830768">
    <property type="component" value="Chromosome 10"/>
</dbReference>
<name>A0ACD3ZI26_FUSSC</name>
<evidence type="ECO:0000313" key="2">
    <source>
        <dbReference type="Proteomes" id="UP000830768"/>
    </source>
</evidence>
<gene>
    <name evidence="1" type="ORF">LCI18_011706</name>
</gene>
<sequence>MKLPSMRKSDLHLHLVYPEVINLSDDLPSSCCYLDVRPDIAREVIIQDTRQGPVGLVVRPVSQWFREYPDSYWEFSSYWWSPWSETPGSFSLIQDDLGSKQSLPVRLASRLHTDRASLWALAPQGVGTSCSLRMTCIILERFALSNWQQTLSFLQYNASTLDILHLSADDPTNYGIAIARLAMFKILATTSGSGSSDGNPIIPINASDWVFIFKELHILKELMQERVDSYLATRKMYEDKRSQSQSHRLGLMTLLLGVFVPMSFSTGLFSMAEDFAAGKPKFWIFWCVSIPLTIIVFAVWQLANMRYFRRMRFRSRIISFFIYCIKYFLELL</sequence>
<evidence type="ECO:0000313" key="1">
    <source>
        <dbReference type="EMBL" id="UPL00772.1"/>
    </source>
</evidence>
<proteinExistence type="predicted"/>
<protein>
    <submittedName>
        <fullName evidence="1">Uncharacterized protein</fullName>
    </submittedName>
</protein>
<organism evidence="1 2">
    <name type="scientific">Fusarium solani subsp. cucurbitae</name>
    <name type="common">Neocosmosporum cucurbitae</name>
    <dbReference type="NCBI Taxonomy" id="2747967"/>
    <lineage>
        <taxon>Eukaryota</taxon>
        <taxon>Fungi</taxon>
        <taxon>Dikarya</taxon>
        <taxon>Ascomycota</taxon>
        <taxon>Pezizomycotina</taxon>
        <taxon>Sordariomycetes</taxon>
        <taxon>Hypocreomycetidae</taxon>
        <taxon>Hypocreales</taxon>
        <taxon>Nectriaceae</taxon>
        <taxon>Fusarium</taxon>
        <taxon>Fusarium solani species complex</taxon>
    </lineage>
</organism>
<dbReference type="EMBL" id="CP090038">
    <property type="protein sequence ID" value="UPL00772.1"/>
    <property type="molecule type" value="Genomic_DNA"/>
</dbReference>